<dbReference type="InterPro" id="IPR014982">
    <property type="entry name" value="GSCFA"/>
</dbReference>
<dbReference type="InterPro" id="IPR011990">
    <property type="entry name" value="TPR-like_helical_dom_sf"/>
</dbReference>
<evidence type="ECO:0000259" key="4">
    <source>
        <dbReference type="Pfam" id="PF08885"/>
    </source>
</evidence>
<feature type="domain" description="GSCFA" evidence="4">
    <location>
        <begin position="343"/>
        <end position="475"/>
    </location>
</feature>
<keyword evidence="6" id="KW-1185">Reference proteome</keyword>
<evidence type="ECO:0000256" key="1">
    <source>
        <dbReference type="ARBA" id="ARBA00022737"/>
    </source>
</evidence>
<evidence type="ECO:0000313" key="6">
    <source>
        <dbReference type="Proteomes" id="UP000681075"/>
    </source>
</evidence>
<sequence>MLRTKPDTMTATMNQAATALHAEAGDDVARAESLAKERLAANPNDAEALEALGLVRAAQGRTDEAVELFRQTAALVPGHPTADLNAGLCLMRSKRSIDAVPFLQRAIAIQPNNAAARHACSKALIVRVAGARDLAEAQLHLGEAVRIEPDNPHLWRDYGAALQYSSREVESEAALRRALELEPDNADTHYQYALTLTELEREDEALKHLERALELVPQHRAAQIDRDRLAARGERRSKRKMARYPRAAKEFEDFDKFVAEYVLGGFRDVKPRLSNTTPVFTLGSCFAQNIARSLVKLGVPTEYLRYAEDINNTYGNRYFLEWVSGTDRPETEPFDTLIGPERRVQLRDAIAAADTVIISLGVAPAFFRRDNGRFASTFGANFQAALASDEFEFRTTSVAENVGNLQVMIAALRTLSPSCCVVLTVSPVPLKATFEYPSAVIADCISKSTLRVAAAELDRTGIANLYYWPSFEMVRWFGGHAGQLFGIDDGSPFHISQSHIDRILLSFIRVFGKGELAATAEAAAANAA</sequence>
<dbReference type="Proteomes" id="UP000681075">
    <property type="component" value="Unassembled WGS sequence"/>
</dbReference>
<dbReference type="SMART" id="SM00028">
    <property type="entry name" value="TPR"/>
    <property type="match status" value="4"/>
</dbReference>
<reference evidence="5" key="1">
    <citation type="submission" date="2021-02" db="EMBL/GenBank/DDBJ databases">
        <title>Genome sequence of Rhodospirillales sp. strain TMPK1 isolated from soil.</title>
        <authorList>
            <person name="Nakai R."/>
            <person name="Kusada H."/>
            <person name="Tamaki H."/>
        </authorList>
    </citation>
    <scope>NUCLEOTIDE SEQUENCE</scope>
    <source>
        <strain evidence="5">TMPK1</strain>
    </source>
</reference>
<protein>
    <recommendedName>
        <fullName evidence="4">GSCFA domain-containing protein</fullName>
    </recommendedName>
</protein>
<dbReference type="PANTHER" id="PTHR44943:SF8">
    <property type="entry name" value="TPR REPEAT-CONTAINING PROTEIN MJ0263"/>
    <property type="match status" value="1"/>
</dbReference>
<dbReference type="EMBL" id="BOPV01000001">
    <property type="protein sequence ID" value="GIL41465.1"/>
    <property type="molecule type" value="Genomic_DNA"/>
</dbReference>
<keyword evidence="1" id="KW-0677">Repeat</keyword>
<name>A0A8S8XJU9_9PROT</name>
<dbReference type="InterPro" id="IPR019734">
    <property type="entry name" value="TPR_rpt"/>
</dbReference>
<dbReference type="Pfam" id="PF08885">
    <property type="entry name" value="GSCFA"/>
    <property type="match status" value="1"/>
</dbReference>
<proteinExistence type="predicted"/>
<dbReference type="Pfam" id="PF14559">
    <property type="entry name" value="TPR_19"/>
    <property type="match status" value="1"/>
</dbReference>
<comment type="caution">
    <text evidence="5">The sequence shown here is derived from an EMBL/GenBank/DDBJ whole genome shotgun (WGS) entry which is preliminary data.</text>
</comment>
<organism evidence="5 6">
    <name type="scientific">Roseiterribacter gracilis</name>
    <dbReference type="NCBI Taxonomy" id="2812848"/>
    <lineage>
        <taxon>Bacteria</taxon>
        <taxon>Pseudomonadati</taxon>
        <taxon>Pseudomonadota</taxon>
        <taxon>Alphaproteobacteria</taxon>
        <taxon>Rhodospirillales</taxon>
        <taxon>Roseiterribacteraceae</taxon>
        <taxon>Roseiterribacter</taxon>
    </lineage>
</organism>
<dbReference type="Pfam" id="PF13431">
    <property type="entry name" value="TPR_17"/>
    <property type="match status" value="1"/>
</dbReference>
<dbReference type="PROSITE" id="PS50005">
    <property type="entry name" value="TPR"/>
    <property type="match status" value="2"/>
</dbReference>
<dbReference type="SUPFAM" id="SSF48452">
    <property type="entry name" value="TPR-like"/>
    <property type="match status" value="1"/>
</dbReference>
<evidence type="ECO:0000313" key="5">
    <source>
        <dbReference type="EMBL" id="GIL41465.1"/>
    </source>
</evidence>
<dbReference type="PANTHER" id="PTHR44943">
    <property type="entry name" value="CELLULOSE SYNTHASE OPERON PROTEIN C"/>
    <property type="match status" value="1"/>
</dbReference>
<accession>A0A8S8XJU9</accession>
<feature type="repeat" description="TPR" evidence="3">
    <location>
        <begin position="46"/>
        <end position="79"/>
    </location>
</feature>
<dbReference type="AlphaFoldDB" id="A0A8S8XJU9"/>
<evidence type="ECO:0000256" key="3">
    <source>
        <dbReference type="PROSITE-ProRule" id="PRU00339"/>
    </source>
</evidence>
<feature type="repeat" description="TPR" evidence="3">
    <location>
        <begin position="186"/>
        <end position="219"/>
    </location>
</feature>
<keyword evidence="2 3" id="KW-0802">TPR repeat</keyword>
<dbReference type="InterPro" id="IPR051685">
    <property type="entry name" value="Ycf3/AcsC/BcsC/TPR_MFPF"/>
</dbReference>
<dbReference type="Gene3D" id="1.25.40.10">
    <property type="entry name" value="Tetratricopeptide repeat domain"/>
    <property type="match status" value="2"/>
</dbReference>
<gene>
    <name evidence="5" type="ORF">TMPK1_37020</name>
</gene>
<evidence type="ECO:0000256" key="2">
    <source>
        <dbReference type="ARBA" id="ARBA00022803"/>
    </source>
</evidence>